<keyword evidence="9" id="KW-0472">Membrane</keyword>
<dbReference type="GO" id="GO:0004930">
    <property type="term" value="F:G protein-coupled receptor activity"/>
    <property type="evidence" value="ECO:0007669"/>
    <property type="project" value="UniProtKB-KW"/>
</dbReference>
<dbReference type="PANTHER" id="PTHR32546:SF26">
    <property type="entry name" value="SMOG, ISOFORM D"/>
    <property type="match status" value="1"/>
</dbReference>
<protein>
    <recommendedName>
        <fullName evidence="10">GPR158/179 extracellular domain-containing protein</fullName>
    </recommendedName>
</protein>
<evidence type="ECO:0000256" key="4">
    <source>
        <dbReference type="ARBA" id="ARBA00022729"/>
    </source>
</evidence>
<dbReference type="Pfam" id="PF22572">
    <property type="entry name" value="GPR158_179_EC"/>
    <property type="match status" value="1"/>
</dbReference>
<feature type="domain" description="GPR158/179 extracellular" evidence="10">
    <location>
        <begin position="285"/>
        <end position="381"/>
    </location>
</feature>
<keyword evidence="4" id="KW-0732">Signal</keyword>
<comment type="caution">
    <text evidence="11">The sequence shown here is derived from an EMBL/GenBank/DDBJ whole genome shotgun (WGS) entry which is preliminary data.</text>
</comment>
<proteinExistence type="inferred from homology"/>
<keyword evidence="7" id="KW-0325">Glycoprotein</keyword>
<keyword evidence="6" id="KW-0675">Receptor</keyword>
<dbReference type="InterPro" id="IPR054714">
    <property type="entry name" value="GPR158_179_extracellular"/>
</dbReference>
<evidence type="ECO:0000259" key="10">
    <source>
        <dbReference type="Pfam" id="PF22572"/>
    </source>
</evidence>
<evidence type="ECO:0000256" key="8">
    <source>
        <dbReference type="ARBA" id="ARBA00023224"/>
    </source>
</evidence>
<keyword evidence="9" id="KW-1133">Transmembrane helix</keyword>
<evidence type="ECO:0000256" key="3">
    <source>
        <dbReference type="ARBA" id="ARBA00022475"/>
    </source>
</evidence>
<sequence length="447" mass="51627">MAVISPELEMSASPKLRLVANRKRRDVDGNEVDLALSFKQQKFVKRYSDETPHIRHKRESYEPGAWSRMQLIRQQFYNIKADNCLTYLQTDSTQLYLPGDAAYGVHAQFEPQGRTALRLSHFLSNFMQNVDEYEQFGNLKGDRRLNETHIFGEVLAMVMGDFKIISAGAYFDQYKFRIAPNVNTTDPRYSATLTREYFGPFAYRIQNPGDGLDAYRAIDSAGLTTKYDDELWFRRMKQRWATNFHSLKKFIDKPMIRSSPNSTSSIRFEHYPISYRAPSYEDGEWLRPEFKCDGRVNDWVATYVVPFFGLNSVKTQIEFKGVVTVDVKLKELDISQCPADFYVANAFKNTAKCDFASQYCVPLPGKGFEQGAYKCECRQGYEYPFQDLSWFFHGQTMEEEYSKKVQGNPNRYDTLKCRIAGASGLTVSWVLLLVALATRLLWKPSVL</sequence>
<evidence type="ECO:0000256" key="2">
    <source>
        <dbReference type="ARBA" id="ARBA00007242"/>
    </source>
</evidence>
<keyword evidence="8" id="KW-0807">Transducer</keyword>
<dbReference type="Proteomes" id="UP000828390">
    <property type="component" value="Unassembled WGS sequence"/>
</dbReference>
<dbReference type="GO" id="GO:0005886">
    <property type="term" value="C:plasma membrane"/>
    <property type="evidence" value="ECO:0007669"/>
    <property type="project" value="UniProtKB-SubCell"/>
</dbReference>
<feature type="transmembrane region" description="Helical" evidence="9">
    <location>
        <begin position="419"/>
        <end position="442"/>
    </location>
</feature>
<accession>A0A9D4D651</accession>
<dbReference type="Gene3D" id="3.30.450.20">
    <property type="entry name" value="PAS domain"/>
    <property type="match status" value="1"/>
</dbReference>
<evidence type="ECO:0000256" key="5">
    <source>
        <dbReference type="ARBA" id="ARBA00023040"/>
    </source>
</evidence>
<evidence type="ECO:0000313" key="11">
    <source>
        <dbReference type="EMBL" id="KAH3739738.1"/>
    </source>
</evidence>
<keyword evidence="5" id="KW-0297">G-protein coupled receptor</keyword>
<dbReference type="InterPro" id="IPR043458">
    <property type="entry name" value="GPR158/179"/>
</dbReference>
<keyword evidence="3" id="KW-1003">Cell membrane</keyword>
<organism evidence="11 12">
    <name type="scientific">Dreissena polymorpha</name>
    <name type="common">Zebra mussel</name>
    <name type="synonym">Mytilus polymorpha</name>
    <dbReference type="NCBI Taxonomy" id="45954"/>
    <lineage>
        <taxon>Eukaryota</taxon>
        <taxon>Metazoa</taxon>
        <taxon>Spiralia</taxon>
        <taxon>Lophotrochozoa</taxon>
        <taxon>Mollusca</taxon>
        <taxon>Bivalvia</taxon>
        <taxon>Autobranchia</taxon>
        <taxon>Heteroconchia</taxon>
        <taxon>Euheterodonta</taxon>
        <taxon>Imparidentia</taxon>
        <taxon>Neoheterodontei</taxon>
        <taxon>Myida</taxon>
        <taxon>Dreissenoidea</taxon>
        <taxon>Dreissenidae</taxon>
        <taxon>Dreissena</taxon>
    </lineage>
</organism>
<evidence type="ECO:0000256" key="1">
    <source>
        <dbReference type="ARBA" id="ARBA00004651"/>
    </source>
</evidence>
<comment type="subcellular location">
    <subcellularLocation>
        <location evidence="1">Cell membrane</location>
        <topology evidence="1">Multi-pass membrane protein</topology>
    </subcellularLocation>
</comment>
<reference evidence="11" key="2">
    <citation type="submission" date="2020-11" db="EMBL/GenBank/DDBJ databases">
        <authorList>
            <person name="McCartney M.A."/>
            <person name="Auch B."/>
            <person name="Kono T."/>
            <person name="Mallez S."/>
            <person name="Becker A."/>
            <person name="Gohl D.M."/>
            <person name="Silverstein K.A.T."/>
            <person name="Koren S."/>
            <person name="Bechman K.B."/>
            <person name="Herman A."/>
            <person name="Abrahante J.E."/>
            <person name="Garbe J."/>
        </authorList>
    </citation>
    <scope>NUCLEOTIDE SEQUENCE</scope>
    <source>
        <strain evidence="11">Duluth1</strain>
        <tissue evidence="11">Whole animal</tissue>
    </source>
</reference>
<dbReference type="EMBL" id="JAIWYP010000011">
    <property type="protein sequence ID" value="KAH3739738.1"/>
    <property type="molecule type" value="Genomic_DNA"/>
</dbReference>
<evidence type="ECO:0000256" key="7">
    <source>
        <dbReference type="ARBA" id="ARBA00023180"/>
    </source>
</evidence>
<comment type="similarity">
    <text evidence="2">Belongs to the G-protein coupled receptor 3 family.</text>
</comment>
<keyword evidence="12" id="KW-1185">Reference proteome</keyword>
<keyword evidence="9" id="KW-0812">Transmembrane</keyword>
<reference evidence="11" key="1">
    <citation type="journal article" date="2019" name="bioRxiv">
        <title>The Genome of the Zebra Mussel, Dreissena polymorpha: A Resource for Invasive Species Research.</title>
        <authorList>
            <person name="McCartney M.A."/>
            <person name="Auch B."/>
            <person name="Kono T."/>
            <person name="Mallez S."/>
            <person name="Zhang Y."/>
            <person name="Obille A."/>
            <person name="Becker A."/>
            <person name="Abrahante J.E."/>
            <person name="Garbe J."/>
            <person name="Badalamenti J.P."/>
            <person name="Herman A."/>
            <person name="Mangelson H."/>
            <person name="Liachko I."/>
            <person name="Sullivan S."/>
            <person name="Sone E.D."/>
            <person name="Koren S."/>
            <person name="Silverstein K.A.T."/>
            <person name="Beckman K.B."/>
            <person name="Gohl D.M."/>
        </authorList>
    </citation>
    <scope>NUCLEOTIDE SEQUENCE</scope>
    <source>
        <strain evidence="11">Duluth1</strain>
        <tissue evidence="11">Whole animal</tissue>
    </source>
</reference>
<dbReference type="PANTHER" id="PTHR32546">
    <property type="entry name" value="G-PROTEIN COUPLED RECEPTOR 158-RELATED"/>
    <property type="match status" value="1"/>
</dbReference>
<evidence type="ECO:0000256" key="6">
    <source>
        <dbReference type="ARBA" id="ARBA00023170"/>
    </source>
</evidence>
<name>A0A9D4D651_DREPO</name>
<gene>
    <name evidence="11" type="ORF">DPMN_046425</name>
</gene>
<evidence type="ECO:0000256" key="9">
    <source>
        <dbReference type="SAM" id="Phobius"/>
    </source>
</evidence>
<evidence type="ECO:0000313" key="12">
    <source>
        <dbReference type="Proteomes" id="UP000828390"/>
    </source>
</evidence>
<dbReference type="AlphaFoldDB" id="A0A9D4D651"/>